<dbReference type="Proteomes" id="UP000317371">
    <property type="component" value="Unassembled WGS sequence"/>
</dbReference>
<feature type="domain" description="DAC" evidence="11">
    <location>
        <begin position="85"/>
        <end position="245"/>
    </location>
</feature>
<evidence type="ECO:0000313" key="13">
    <source>
        <dbReference type="Proteomes" id="UP000317371"/>
    </source>
</evidence>
<evidence type="ECO:0000313" key="12">
    <source>
        <dbReference type="EMBL" id="TQE94051.1"/>
    </source>
</evidence>
<evidence type="ECO:0000256" key="7">
    <source>
        <dbReference type="ARBA" id="ARBA00022840"/>
    </source>
</evidence>
<evidence type="ECO:0000256" key="6">
    <source>
        <dbReference type="ARBA" id="ARBA00022741"/>
    </source>
</evidence>
<comment type="caution">
    <text evidence="10">Lacks conserved residue(s) required for the propagation of feature annotation.</text>
</comment>
<dbReference type="InterPro" id="IPR014046">
    <property type="entry name" value="C-di-AMP_synthase"/>
</dbReference>
<name>A0A540VBD0_9CHLR</name>
<keyword evidence="2 10" id="KW-1003">Cell membrane</keyword>
<keyword evidence="7 10" id="KW-0067">ATP-binding</keyword>
<dbReference type="PIRSF" id="PIRSF004793">
    <property type="entry name" value="UCP004793"/>
    <property type="match status" value="1"/>
</dbReference>
<reference evidence="12 13" key="1">
    <citation type="submission" date="2019-06" db="EMBL/GenBank/DDBJ databases">
        <title>Genome sequence of Litorilinea aerophila BAA-2444.</title>
        <authorList>
            <person name="Maclea K.S."/>
            <person name="Maurais E.G."/>
            <person name="Iannazzi L.C."/>
        </authorList>
    </citation>
    <scope>NUCLEOTIDE SEQUENCE [LARGE SCALE GENOMIC DNA]</scope>
    <source>
        <strain evidence="12 13">ATCC BAA-2444</strain>
    </source>
</reference>
<dbReference type="PANTHER" id="PTHR34185:SF1">
    <property type="entry name" value="DIADENYLATE CYCLASE"/>
    <property type="match status" value="1"/>
</dbReference>
<keyword evidence="8 10" id="KW-1133">Transmembrane helix</keyword>
<dbReference type="EMBL" id="VIGC01000028">
    <property type="protein sequence ID" value="TQE94051.1"/>
    <property type="molecule type" value="Genomic_DNA"/>
</dbReference>
<dbReference type="OrthoDB" id="9807385at2"/>
<feature type="transmembrane region" description="Helical" evidence="10">
    <location>
        <begin position="14"/>
        <end position="34"/>
    </location>
</feature>
<dbReference type="RefSeq" id="WP_141611618.1">
    <property type="nucleotide sequence ID" value="NZ_VIGC02000028.1"/>
</dbReference>
<evidence type="ECO:0000256" key="1">
    <source>
        <dbReference type="ARBA" id="ARBA00000877"/>
    </source>
</evidence>
<dbReference type="FunFam" id="3.40.1700.10:FF:000002">
    <property type="entry name" value="Diadenylate cyclase"/>
    <property type="match status" value="1"/>
</dbReference>
<dbReference type="GO" id="GO:0006171">
    <property type="term" value="P:cAMP biosynthetic process"/>
    <property type="evidence" value="ECO:0007669"/>
    <property type="project" value="InterPro"/>
</dbReference>
<dbReference type="InterPro" id="IPR036888">
    <property type="entry name" value="DNA_integrity_DisA_N_sf"/>
</dbReference>
<organism evidence="12 13">
    <name type="scientific">Litorilinea aerophila</name>
    <dbReference type="NCBI Taxonomy" id="1204385"/>
    <lineage>
        <taxon>Bacteria</taxon>
        <taxon>Bacillati</taxon>
        <taxon>Chloroflexota</taxon>
        <taxon>Caldilineae</taxon>
        <taxon>Caldilineales</taxon>
        <taxon>Caldilineaceae</taxon>
        <taxon>Litorilinea</taxon>
    </lineage>
</organism>
<dbReference type="InterPro" id="IPR050338">
    <property type="entry name" value="DisA"/>
</dbReference>
<keyword evidence="5 10" id="KW-0548">Nucleotidyltransferase</keyword>
<evidence type="ECO:0000256" key="8">
    <source>
        <dbReference type="ARBA" id="ARBA00022989"/>
    </source>
</evidence>
<evidence type="ECO:0000256" key="5">
    <source>
        <dbReference type="ARBA" id="ARBA00022695"/>
    </source>
</evidence>
<evidence type="ECO:0000256" key="4">
    <source>
        <dbReference type="ARBA" id="ARBA00022692"/>
    </source>
</evidence>
<dbReference type="PANTHER" id="PTHR34185">
    <property type="entry name" value="DIADENYLATE CYCLASE"/>
    <property type="match status" value="1"/>
</dbReference>
<dbReference type="InterPro" id="IPR034701">
    <property type="entry name" value="CdaA"/>
</dbReference>
<comment type="function">
    <text evidence="10">Catalyzes the condensation of 2 ATP molecules into cyclic di-AMP (c-di-AMP), a second messenger used to regulate differing processes in different bacteria.</text>
</comment>
<dbReference type="Gene3D" id="3.40.1700.10">
    <property type="entry name" value="DNA integrity scanning protein, DisA, N-terminal domain"/>
    <property type="match status" value="1"/>
</dbReference>
<evidence type="ECO:0000256" key="9">
    <source>
        <dbReference type="ARBA" id="ARBA00023136"/>
    </source>
</evidence>
<keyword evidence="6 10" id="KW-0547">Nucleotide-binding</keyword>
<keyword evidence="9 10" id="KW-0472">Membrane</keyword>
<sequence>MDTFLLALTRLQDWRNIIDIALVSMIFYVVLLLFRGTQAVQLARGILVIFVITLIVSQTVQLTAFNWLLSKSTSLVLVAIPVIFQPEIRRALERVGRTAPLLVRRGDNAGTQRVINEVIKAVEQMSDHRHGALIVFEGGTGLGEFIDRGVAIDAEVSSELLTTIFYPNTALHDGAVIISGMRIAAASCVLPLTQRELSDSQMGTRHRAAIGVTEQADALTVVVSEETGNISVARNGRILRLDSSRLRTLLSDFYRP</sequence>
<comment type="caution">
    <text evidence="12">The sequence shown here is derived from an EMBL/GenBank/DDBJ whole genome shotgun (WGS) entry which is preliminary data.</text>
</comment>
<dbReference type="Pfam" id="PF19293">
    <property type="entry name" value="CdaA_N"/>
    <property type="match status" value="1"/>
</dbReference>
<gene>
    <name evidence="10" type="primary">dacA</name>
    <name evidence="12" type="ORF">FKZ61_18340</name>
</gene>
<dbReference type="SUPFAM" id="SSF143597">
    <property type="entry name" value="YojJ-like"/>
    <property type="match status" value="1"/>
</dbReference>
<dbReference type="NCBIfam" id="TIGR00159">
    <property type="entry name" value="diadenylate cyclase CdaA"/>
    <property type="match status" value="1"/>
</dbReference>
<keyword evidence="4 10" id="KW-0812">Transmembrane</keyword>
<dbReference type="InterPro" id="IPR045585">
    <property type="entry name" value="CdaA_N"/>
</dbReference>
<dbReference type="GO" id="GO:0005524">
    <property type="term" value="F:ATP binding"/>
    <property type="evidence" value="ECO:0007669"/>
    <property type="project" value="UniProtKB-UniRule"/>
</dbReference>
<dbReference type="HAMAP" id="MF_01499">
    <property type="entry name" value="DacA"/>
    <property type="match status" value="1"/>
</dbReference>
<comment type="catalytic activity">
    <reaction evidence="1 10">
        <text>2 ATP = 3',3'-c-di-AMP + 2 diphosphate</text>
        <dbReference type="Rhea" id="RHEA:35655"/>
        <dbReference type="ChEBI" id="CHEBI:30616"/>
        <dbReference type="ChEBI" id="CHEBI:33019"/>
        <dbReference type="ChEBI" id="CHEBI:71500"/>
        <dbReference type="EC" id="2.7.7.85"/>
    </reaction>
</comment>
<dbReference type="AlphaFoldDB" id="A0A540VBD0"/>
<proteinExistence type="inferred from homology"/>
<dbReference type="InterPro" id="IPR003390">
    <property type="entry name" value="DNA_integrity_scan_DisA_N"/>
</dbReference>
<keyword evidence="3 10" id="KW-0808">Transferase</keyword>
<dbReference type="GO" id="GO:0106408">
    <property type="term" value="F:diadenylate cyclase activity"/>
    <property type="evidence" value="ECO:0007669"/>
    <property type="project" value="UniProtKB-EC"/>
</dbReference>
<dbReference type="Pfam" id="PF02457">
    <property type="entry name" value="DAC"/>
    <property type="match status" value="1"/>
</dbReference>
<keyword evidence="13" id="KW-1185">Reference proteome</keyword>
<evidence type="ECO:0000256" key="10">
    <source>
        <dbReference type="HAMAP-Rule" id="MF_01499"/>
    </source>
</evidence>
<dbReference type="GO" id="GO:0004016">
    <property type="term" value="F:adenylate cyclase activity"/>
    <property type="evidence" value="ECO:0007669"/>
    <property type="project" value="UniProtKB-UniRule"/>
</dbReference>
<dbReference type="EC" id="2.7.7.85" evidence="10"/>
<comment type="subunit">
    <text evidence="10">Probably a homodimer.</text>
</comment>
<evidence type="ECO:0000256" key="3">
    <source>
        <dbReference type="ARBA" id="ARBA00022679"/>
    </source>
</evidence>
<dbReference type="InParanoid" id="A0A540VBD0"/>
<evidence type="ECO:0000259" key="11">
    <source>
        <dbReference type="PROSITE" id="PS51794"/>
    </source>
</evidence>
<feature type="transmembrane region" description="Helical" evidence="10">
    <location>
        <begin position="41"/>
        <end position="58"/>
    </location>
</feature>
<dbReference type="PROSITE" id="PS51794">
    <property type="entry name" value="DAC"/>
    <property type="match status" value="1"/>
</dbReference>
<dbReference type="FunCoup" id="A0A540VBD0">
    <property type="interactions" value="65"/>
</dbReference>
<comment type="similarity">
    <text evidence="10">Belongs to the adenylate cyclase family. DacA/CdaA subfamily.</text>
</comment>
<evidence type="ECO:0000256" key="2">
    <source>
        <dbReference type="ARBA" id="ARBA00022475"/>
    </source>
</evidence>
<protein>
    <recommendedName>
        <fullName evidence="10">Diadenylate cyclase</fullName>
        <shortName evidence="10">DAC</shortName>
        <ecNumber evidence="10">2.7.7.85</ecNumber>
    </recommendedName>
    <alternativeName>
        <fullName evidence="10">Cyclic-di-AMP synthase</fullName>
        <shortName evidence="10">c-di-AMP synthase</shortName>
    </alternativeName>
</protein>
<accession>A0A540VBD0</accession>